<keyword evidence="5" id="KW-1185">Reference proteome</keyword>
<dbReference type="PANTHER" id="PTHR37846:SF1">
    <property type="entry name" value="DEACETYLASE-LIKE PROTEIN"/>
    <property type="match status" value="1"/>
</dbReference>
<evidence type="ECO:0000256" key="2">
    <source>
        <dbReference type="SAM" id="Phobius"/>
    </source>
</evidence>
<keyword evidence="2" id="KW-0472">Membrane</keyword>
<keyword evidence="2" id="KW-1133">Transmembrane helix</keyword>
<dbReference type="OrthoDB" id="5597489at2759"/>
<protein>
    <recommendedName>
        <fullName evidence="3">DUF7719 domain-containing protein</fullName>
    </recommendedName>
</protein>
<feature type="domain" description="DUF7719" evidence="3">
    <location>
        <begin position="162"/>
        <end position="229"/>
    </location>
</feature>
<dbReference type="GeneID" id="72065539"/>
<dbReference type="Pfam" id="PF24841">
    <property type="entry name" value="DUF7719"/>
    <property type="match status" value="1"/>
</dbReference>
<evidence type="ECO:0000313" key="4">
    <source>
        <dbReference type="EMBL" id="UNI17214.1"/>
    </source>
</evidence>
<feature type="region of interest" description="Disordered" evidence="1">
    <location>
        <begin position="1"/>
        <end position="25"/>
    </location>
</feature>
<sequence length="230" mass="25934">MARQRKVVTPAGNIKLRQPDRNAPTEKTLLDFASERNLFEQAARRERQLAREKQRSEGVAADDDDDDDSDADDDDEAATLSPGAERFLESMLWTVSLAMLHFTFDVLVQHQYGTHISWPDVCIRAGTAWLVFLFLFYFLHPHASNPVLVPGLPLRYQRPLGQAVFFIMSALSGCYLIYITNTYGYLATMKQAPTLGCLWLWAVMELDLVTAVLSLAIAGVFLWQGGYDIK</sequence>
<gene>
    <name evidence="4" type="ORF">JDV02_003582</name>
</gene>
<dbReference type="InterPro" id="IPR056136">
    <property type="entry name" value="DUF7719"/>
</dbReference>
<dbReference type="KEGG" id="ptkz:JDV02_003582"/>
<dbReference type="EMBL" id="CP086356">
    <property type="protein sequence ID" value="UNI17214.1"/>
    <property type="molecule type" value="Genomic_DNA"/>
</dbReference>
<dbReference type="Proteomes" id="UP000829364">
    <property type="component" value="Chromosome 3"/>
</dbReference>
<accession>A0A9Q8QAV6</accession>
<dbReference type="PANTHER" id="PTHR37846">
    <property type="entry name" value="YALI0B21296P"/>
    <property type="match status" value="1"/>
</dbReference>
<feature type="compositionally biased region" description="Acidic residues" evidence="1">
    <location>
        <begin position="60"/>
        <end position="77"/>
    </location>
</feature>
<dbReference type="AlphaFoldDB" id="A0A9Q8QAV6"/>
<feature type="transmembrane region" description="Helical" evidence="2">
    <location>
        <begin position="160"/>
        <end position="186"/>
    </location>
</feature>
<feature type="transmembrane region" description="Helical" evidence="2">
    <location>
        <begin position="198"/>
        <end position="223"/>
    </location>
</feature>
<feature type="region of interest" description="Disordered" evidence="1">
    <location>
        <begin position="43"/>
        <end position="79"/>
    </location>
</feature>
<dbReference type="RefSeq" id="XP_047840695.1">
    <property type="nucleotide sequence ID" value="XM_047984720.1"/>
</dbReference>
<reference evidence="4" key="1">
    <citation type="submission" date="2021-11" db="EMBL/GenBank/DDBJ databases">
        <title>Purpureocillium_takamizusanense_genome.</title>
        <authorList>
            <person name="Nguyen N.-H."/>
        </authorList>
    </citation>
    <scope>NUCLEOTIDE SEQUENCE</scope>
    <source>
        <strain evidence="4">PT3</strain>
    </source>
</reference>
<feature type="transmembrane region" description="Helical" evidence="2">
    <location>
        <begin position="121"/>
        <end position="140"/>
    </location>
</feature>
<evidence type="ECO:0000313" key="5">
    <source>
        <dbReference type="Proteomes" id="UP000829364"/>
    </source>
</evidence>
<evidence type="ECO:0000256" key="1">
    <source>
        <dbReference type="SAM" id="MobiDB-lite"/>
    </source>
</evidence>
<evidence type="ECO:0000259" key="3">
    <source>
        <dbReference type="Pfam" id="PF24841"/>
    </source>
</evidence>
<proteinExistence type="predicted"/>
<keyword evidence="2" id="KW-0812">Transmembrane</keyword>
<name>A0A9Q8QAV6_9HYPO</name>
<organism evidence="4 5">
    <name type="scientific">Purpureocillium takamizusanense</name>
    <dbReference type="NCBI Taxonomy" id="2060973"/>
    <lineage>
        <taxon>Eukaryota</taxon>
        <taxon>Fungi</taxon>
        <taxon>Dikarya</taxon>
        <taxon>Ascomycota</taxon>
        <taxon>Pezizomycotina</taxon>
        <taxon>Sordariomycetes</taxon>
        <taxon>Hypocreomycetidae</taxon>
        <taxon>Hypocreales</taxon>
        <taxon>Ophiocordycipitaceae</taxon>
        <taxon>Purpureocillium</taxon>
    </lineage>
</organism>
<feature type="compositionally biased region" description="Basic and acidic residues" evidence="1">
    <location>
        <begin position="43"/>
        <end position="56"/>
    </location>
</feature>